<dbReference type="PROSITE" id="PS51883">
    <property type="entry name" value="OBG"/>
    <property type="match status" value="1"/>
</dbReference>
<dbReference type="OrthoDB" id="347018at2759"/>
<organism evidence="7 8">
    <name type="scientific">Fistulifera solaris</name>
    <name type="common">Oleaginous diatom</name>
    <dbReference type="NCBI Taxonomy" id="1519565"/>
    <lineage>
        <taxon>Eukaryota</taxon>
        <taxon>Sar</taxon>
        <taxon>Stramenopiles</taxon>
        <taxon>Ochrophyta</taxon>
        <taxon>Bacillariophyta</taxon>
        <taxon>Bacillariophyceae</taxon>
        <taxon>Bacillariophycidae</taxon>
        <taxon>Naviculales</taxon>
        <taxon>Naviculaceae</taxon>
        <taxon>Fistulifera</taxon>
    </lineage>
</organism>
<evidence type="ECO:0000256" key="2">
    <source>
        <dbReference type="ARBA" id="ARBA00022741"/>
    </source>
</evidence>
<dbReference type="EMBL" id="BDSP01000007">
    <property type="protein sequence ID" value="GAX09359.1"/>
    <property type="molecule type" value="Genomic_DNA"/>
</dbReference>
<dbReference type="GO" id="GO:0003924">
    <property type="term" value="F:GTPase activity"/>
    <property type="evidence" value="ECO:0007669"/>
    <property type="project" value="InterPro"/>
</dbReference>
<dbReference type="GO" id="GO:0005525">
    <property type="term" value="F:GTP binding"/>
    <property type="evidence" value="ECO:0007669"/>
    <property type="project" value="UniProtKB-KW"/>
</dbReference>
<dbReference type="AlphaFoldDB" id="A0A1Z5J604"/>
<dbReference type="PIRSF" id="PIRSF002401">
    <property type="entry name" value="GTP_bd_Obg/CgtA"/>
    <property type="match status" value="1"/>
</dbReference>
<dbReference type="InterPro" id="IPR031167">
    <property type="entry name" value="G_OBG"/>
</dbReference>
<dbReference type="Proteomes" id="UP000198406">
    <property type="component" value="Unassembled WGS sequence"/>
</dbReference>
<dbReference type="PROSITE" id="PS00905">
    <property type="entry name" value="GTP1_OBG"/>
    <property type="match status" value="1"/>
</dbReference>
<feature type="domain" description="OBG-type G" evidence="5">
    <location>
        <begin position="289"/>
        <end position="469"/>
    </location>
</feature>
<dbReference type="SUPFAM" id="SSF52540">
    <property type="entry name" value="P-loop containing nucleoside triphosphate hydrolases"/>
    <property type="match status" value="1"/>
</dbReference>
<name>A0A1Z5J604_FISSO</name>
<dbReference type="Pfam" id="PF01018">
    <property type="entry name" value="GTP1_OBG"/>
    <property type="match status" value="1"/>
</dbReference>
<dbReference type="InterPro" id="IPR036726">
    <property type="entry name" value="GTP1_OBG_dom_sf"/>
</dbReference>
<evidence type="ECO:0000313" key="8">
    <source>
        <dbReference type="Proteomes" id="UP000198406"/>
    </source>
</evidence>
<protein>
    <submittedName>
        <fullName evidence="7">GTPase</fullName>
    </submittedName>
</protein>
<sequence length="478" mass="52379">MVFPLNSTGIVLRRCLAHTKLYVRYIDTSAFDDVKKTLPPPPQPKSKSSKPSYRFVDRTRVRVAGGMGGKGSLSMKPSRKRYKLRPDGGHGGNGGSVILVADPNEQSLRWSHPHLQAEKGSNGDSQDCHGRNGENLIVRVPCGVLVKRVLNHGEVWDEDREMVLNSRTDDSPLYESEDKVEVSREVQALLDAMIHTDDNDLEDADDEEEDWDSDDDNADIQKERDRIILADLDKPGAHVMVARGGRGGLGSSIYGGESGPMPDPREMIAKSKPQPGEVAFLELELKLIADIGLVGFPNAGKSSLLRAMSRATPEVAPYPFTTLHPILGSVDYRDGIRIRVADIPGLIDGASEGRGKGFDFLRHIERTKALLYIVDAAGVDFRDPVEDIRVLANEIASYGDGAMMDRRALIVANKIDLLTEESLPELKYAISQAAKDMGILTDHEIFAISAGVTGTGLSSLSKAMREIVAFVDEEKDLW</sequence>
<dbReference type="InterPro" id="IPR006073">
    <property type="entry name" value="GTP-bd"/>
</dbReference>
<dbReference type="PANTHER" id="PTHR11702:SF31">
    <property type="entry name" value="MITOCHONDRIAL RIBOSOME-ASSOCIATED GTPASE 2"/>
    <property type="match status" value="1"/>
</dbReference>
<evidence type="ECO:0000259" key="6">
    <source>
        <dbReference type="PROSITE" id="PS51883"/>
    </source>
</evidence>
<keyword evidence="3" id="KW-0342">GTP-binding</keyword>
<comment type="caution">
    <text evidence="7">The sequence shown here is derived from an EMBL/GenBank/DDBJ whole genome shotgun (WGS) entry which is preliminary data.</text>
</comment>
<evidence type="ECO:0000256" key="4">
    <source>
        <dbReference type="SAM" id="MobiDB-lite"/>
    </source>
</evidence>
<proteinExistence type="inferred from homology"/>
<reference evidence="7 8" key="1">
    <citation type="journal article" date="2015" name="Plant Cell">
        <title>Oil accumulation by the oleaginous diatom Fistulifera solaris as revealed by the genome and transcriptome.</title>
        <authorList>
            <person name="Tanaka T."/>
            <person name="Maeda Y."/>
            <person name="Veluchamy A."/>
            <person name="Tanaka M."/>
            <person name="Abida H."/>
            <person name="Marechal E."/>
            <person name="Bowler C."/>
            <person name="Muto M."/>
            <person name="Sunaga Y."/>
            <person name="Tanaka M."/>
            <person name="Yoshino T."/>
            <person name="Taniguchi T."/>
            <person name="Fukuda Y."/>
            <person name="Nemoto M."/>
            <person name="Matsumoto M."/>
            <person name="Wong P.S."/>
            <person name="Aburatani S."/>
            <person name="Fujibuchi W."/>
        </authorList>
    </citation>
    <scope>NUCLEOTIDE SEQUENCE [LARGE SCALE GENOMIC DNA]</scope>
    <source>
        <strain evidence="7 8">JPCC DA0580</strain>
    </source>
</reference>
<dbReference type="InterPro" id="IPR014100">
    <property type="entry name" value="GTP-bd_Obg/CgtA"/>
</dbReference>
<dbReference type="InterPro" id="IPR027417">
    <property type="entry name" value="P-loop_NTPase"/>
</dbReference>
<evidence type="ECO:0000313" key="7">
    <source>
        <dbReference type="EMBL" id="GAX09359.1"/>
    </source>
</evidence>
<dbReference type="Gene3D" id="2.70.210.12">
    <property type="entry name" value="GTP1/OBG domain"/>
    <property type="match status" value="1"/>
</dbReference>
<feature type="domain" description="Obg" evidence="6">
    <location>
        <begin position="53"/>
        <end position="288"/>
    </location>
</feature>
<dbReference type="InterPro" id="IPR006074">
    <property type="entry name" value="GTP1-OBG_CS"/>
</dbReference>
<dbReference type="CDD" id="cd01898">
    <property type="entry name" value="Obg"/>
    <property type="match status" value="1"/>
</dbReference>
<dbReference type="PRINTS" id="PR00326">
    <property type="entry name" value="GTP1OBG"/>
</dbReference>
<evidence type="ECO:0000259" key="5">
    <source>
        <dbReference type="PROSITE" id="PS51710"/>
    </source>
</evidence>
<dbReference type="PANTHER" id="PTHR11702">
    <property type="entry name" value="DEVELOPMENTALLY REGULATED GTP-BINDING PROTEIN-RELATED"/>
    <property type="match status" value="1"/>
</dbReference>
<keyword evidence="2" id="KW-0547">Nucleotide-binding</keyword>
<dbReference type="GO" id="GO:0000287">
    <property type="term" value="F:magnesium ion binding"/>
    <property type="evidence" value="ECO:0007669"/>
    <property type="project" value="InterPro"/>
</dbReference>
<evidence type="ECO:0000256" key="3">
    <source>
        <dbReference type="ARBA" id="ARBA00023134"/>
    </source>
</evidence>
<dbReference type="InterPro" id="IPR006169">
    <property type="entry name" value="GTP1_OBG_dom"/>
</dbReference>
<dbReference type="GO" id="GO:0042254">
    <property type="term" value="P:ribosome biogenesis"/>
    <property type="evidence" value="ECO:0007669"/>
    <property type="project" value="UniProtKB-UniRule"/>
</dbReference>
<dbReference type="InParanoid" id="A0A1Z5J604"/>
<keyword evidence="8" id="KW-1185">Reference proteome</keyword>
<comment type="similarity">
    <text evidence="1">Belongs to the TRAFAC class OBG-HflX-like GTPase superfamily. OBG GTPase family.</text>
</comment>
<dbReference type="FunCoup" id="A0A1Z5J604">
    <property type="interactions" value="113"/>
</dbReference>
<dbReference type="Gene3D" id="3.40.50.300">
    <property type="entry name" value="P-loop containing nucleotide triphosphate hydrolases"/>
    <property type="match status" value="1"/>
</dbReference>
<evidence type="ECO:0000256" key="1">
    <source>
        <dbReference type="ARBA" id="ARBA00007699"/>
    </source>
</evidence>
<feature type="region of interest" description="Disordered" evidence="4">
    <location>
        <begin position="33"/>
        <end position="54"/>
    </location>
</feature>
<accession>A0A1Z5J604</accession>
<dbReference type="SUPFAM" id="SSF82051">
    <property type="entry name" value="Obg GTP-binding protein N-terminal domain"/>
    <property type="match status" value="1"/>
</dbReference>
<dbReference type="PROSITE" id="PS51710">
    <property type="entry name" value="G_OBG"/>
    <property type="match status" value="1"/>
</dbReference>
<dbReference type="InterPro" id="IPR045086">
    <property type="entry name" value="OBG_GTPase"/>
</dbReference>
<dbReference type="Pfam" id="PF01926">
    <property type="entry name" value="MMR_HSR1"/>
    <property type="match status" value="1"/>
</dbReference>
<feature type="region of interest" description="Disordered" evidence="4">
    <location>
        <begin position="196"/>
        <end position="218"/>
    </location>
</feature>
<feature type="compositionally biased region" description="Acidic residues" evidence="4">
    <location>
        <begin position="199"/>
        <end position="218"/>
    </location>
</feature>
<gene>
    <name evidence="7" type="ORF">FisN_6Lh270</name>
</gene>
<dbReference type="GO" id="GO:0005739">
    <property type="term" value="C:mitochondrion"/>
    <property type="evidence" value="ECO:0007669"/>
    <property type="project" value="TreeGrafter"/>
</dbReference>